<evidence type="ECO:0000256" key="1">
    <source>
        <dbReference type="SAM" id="MobiDB-lite"/>
    </source>
</evidence>
<dbReference type="Proteomes" id="UP001242995">
    <property type="component" value="Unassembled WGS sequence"/>
</dbReference>
<accession>A0AAW8DH96</accession>
<evidence type="ECO:0000313" key="3">
    <source>
        <dbReference type="EMBL" id="MDQ0180806.1"/>
    </source>
</evidence>
<reference evidence="2 4" key="1">
    <citation type="submission" date="2023-07" db="EMBL/GenBank/DDBJ databases">
        <title>Sorghum-associated microbial communities from plants grown in Nebraska, USA.</title>
        <authorList>
            <person name="Schachtman D."/>
        </authorList>
    </citation>
    <scope>NUCLEOTIDE SEQUENCE</scope>
    <source>
        <strain evidence="2">DS1006</strain>
        <strain evidence="3 4">DS1016</strain>
    </source>
</reference>
<proteinExistence type="predicted"/>
<dbReference type="RefSeq" id="WP_306960669.1">
    <property type="nucleotide sequence ID" value="NZ_JAUSRG010000003.1"/>
</dbReference>
<protein>
    <submittedName>
        <fullName evidence="2">Uncharacterized protein</fullName>
    </submittedName>
</protein>
<comment type="caution">
    <text evidence="2">The sequence shown here is derived from an EMBL/GenBank/DDBJ whole genome shotgun (WGS) entry which is preliminary data.</text>
</comment>
<evidence type="ECO:0000313" key="5">
    <source>
        <dbReference type="Proteomes" id="UP001242995"/>
    </source>
</evidence>
<feature type="region of interest" description="Disordered" evidence="1">
    <location>
        <begin position="76"/>
        <end position="99"/>
    </location>
</feature>
<keyword evidence="4" id="KW-1185">Reference proteome</keyword>
<gene>
    <name evidence="2" type="ORF">J2S90_001720</name>
    <name evidence="3" type="ORF">J2S93_002233</name>
</gene>
<organism evidence="2 5">
    <name type="scientific">Arthrobacter bambusae</name>
    <dbReference type="NCBI Taxonomy" id="1338426"/>
    <lineage>
        <taxon>Bacteria</taxon>
        <taxon>Bacillati</taxon>
        <taxon>Actinomycetota</taxon>
        <taxon>Actinomycetes</taxon>
        <taxon>Micrococcales</taxon>
        <taxon>Micrococcaceae</taxon>
        <taxon>Arthrobacter</taxon>
    </lineage>
</organism>
<dbReference type="AlphaFoldDB" id="A0AAW8DH96"/>
<dbReference type="EMBL" id="JAUSRG010000003">
    <property type="protein sequence ID" value="MDP9904765.1"/>
    <property type="molecule type" value="Genomic_DNA"/>
</dbReference>
<sequence>MNGQQQKGGLPKESQVAGGFGFVTVEDRQKWEQARQLQRRPESAAKAFVKGFMSGMTEYGSKLNDARLRAEQQKAVEEEHEATLKKTTRRTVKDAETEVETVDIEQRDIREQLDPGFEF</sequence>
<dbReference type="EMBL" id="JAUSTF010000004">
    <property type="protein sequence ID" value="MDQ0180806.1"/>
    <property type="molecule type" value="Genomic_DNA"/>
</dbReference>
<evidence type="ECO:0000313" key="4">
    <source>
        <dbReference type="Proteomes" id="UP001230951"/>
    </source>
</evidence>
<dbReference type="Proteomes" id="UP001230951">
    <property type="component" value="Unassembled WGS sequence"/>
</dbReference>
<evidence type="ECO:0000313" key="2">
    <source>
        <dbReference type="EMBL" id="MDP9904765.1"/>
    </source>
</evidence>
<name>A0AAW8DH96_9MICC</name>